<name>A0ABT6U400_9GAMM</name>
<dbReference type="RefSeq" id="WP_175083076.1">
    <property type="nucleotide sequence ID" value="NZ_JAKUMG010000012.1"/>
</dbReference>
<organism evidence="2 3">
    <name type="scientific">Pseudoalteromonas shioyasakiensis</name>
    <dbReference type="NCBI Taxonomy" id="1190813"/>
    <lineage>
        <taxon>Bacteria</taxon>
        <taxon>Pseudomonadati</taxon>
        <taxon>Pseudomonadota</taxon>
        <taxon>Gammaproteobacteria</taxon>
        <taxon>Alteromonadales</taxon>
        <taxon>Pseudoalteromonadaceae</taxon>
        <taxon>Pseudoalteromonas</taxon>
    </lineage>
</organism>
<dbReference type="EMBL" id="JAKUMG010000012">
    <property type="protein sequence ID" value="MDI4670765.1"/>
    <property type="molecule type" value="Genomic_DNA"/>
</dbReference>
<evidence type="ECO:0000313" key="3">
    <source>
        <dbReference type="Proteomes" id="UP001156974"/>
    </source>
</evidence>
<feature type="transmembrane region" description="Helical" evidence="1">
    <location>
        <begin position="9"/>
        <end position="27"/>
    </location>
</feature>
<comment type="caution">
    <text evidence="2">The sequence shown here is derived from an EMBL/GenBank/DDBJ whole genome shotgun (WGS) entry which is preliminary data.</text>
</comment>
<dbReference type="Proteomes" id="UP001156974">
    <property type="component" value="Unassembled WGS sequence"/>
</dbReference>
<sequence>MLKSIKSKIPFIFLISISLFWGIYYQGKHPLNDFGNANFEWLYLLDALIVLPVLCLILIKNKKEAAFKALMLCSIAILVGSYIIPEQNKFLMNYLEQGRYGLLALIVILELSALITVYLAIKSALSQQTDPDIAIERPIKKLFKQSAIANFLCFETRMWAFLFYAKHLKPSYFTGEQHFSYHNKDGAQANLLGFIFIILLELPMMHLFLHFVWSPIAANIITGLTIFSLLFFVAEYRAVAKRPVSISKSQLIIRYGLYPAYNIALANIKTIDFNTDFIARARTIKRYNYSGYPNIKITLIEPIGDINTVFLGVDNPHHFINVMKKERTYAIQRARAQRAFSTQRCGANGSKTV</sequence>
<protein>
    <recommendedName>
        <fullName evidence="4">PH domain-containing protein</fullName>
    </recommendedName>
</protein>
<feature type="transmembrane region" description="Helical" evidence="1">
    <location>
        <begin position="215"/>
        <end position="234"/>
    </location>
</feature>
<feature type="transmembrane region" description="Helical" evidence="1">
    <location>
        <begin position="100"/>
        <end position="121"/>
    </location>
</feature>
<evidence type="ECO:0000256" key="1">
    <source>
        <dbReference type="SAM" id="Phobius"/>
    </source>
</evidence>
<keyword evidence="1" id="KW-0812">Transmembrane</keyword>
<feature type="transmembrane region" description="Helical" evidence="1">
    <location>
        <begin position="66"/>
        <end position="84"/>
    </location>
</feature>
<evidence type="ECO:0008006" key="4">
    <source>
        <dbReference type="Google" id="ProtNLM"/>
    </source>
</evidence>
<feature type="transmembrane region" description="Helical" evidence="1">
    <location>
        <begin position="189"/>
        <end position="209"/>
    </location>
</feature>
<feature type="transmembrane region" description="Helical" evidence="1">
    <location>
        <begin position="39"/>
        <end position="59"/>
    </location>
</feature>
<keyword evidence="3" id="KW-1185">Reference proteome</keyword>
<proteinExistence type="predicted"/>
<keyword evidence="1" id="KW-0472">Membrane</keyword>
<keyword evidence="1" id="KW-1133">Transmembrane helix</keyword>
<accession>A0ABT6U400</accession>
<evidence type="ECO:0000313" key="2">
    <source>
        <dbReference type="EMBL" id="MDI4670765.1"/>
    </source>
</evidence>
<gene>
    <name evidence="2" type="ORF">MKZ47_16965</name>
</gene>
<reference evidence="2 3" key="1">
    <citation type="submission" date="2022-02" db="EMBL/GenBank/DDBJ databases">
        <title>Genome analysis of Beneficial Microorganisms for Coral consortium from Pocillopora damicornis.</title>
        <authorList>
            <person name="Rosado P.M."/>
            <person name="Cardoso P.M."/>
            <person name="Rosado J.G."/>
            <person name="Schultz J."/>
            <person name="Rocha U."/>
            <person name="Costa T.K."/>
            <person name="Peixoto R.S."/>
        </authorList>
    </citation>
    <scope>NUCLEOTIDE SEQUENCE [LARGE SCALE GENOMIC DNA]</scope>
    <source>
        <strain evidence="2 3">BMC5</strain>
    </source>
</reference>